<comment type="caution">
    <text evidence="3">The sequence shown here is derived from an EMBL/GenBank/DDBJ whole genome shotgun (WGS) entry which is preliminary data.</text>
</comment>
<keyword evidence="4" id="KW-1185">Reference proteome</keyword>
<dbReference type="GO" id="GO:0016020">
    <property type="term" value="C:membrane"/>
    <property type="evidence" value="ECO:0007669"/>
    <property type="project" value="UniProtKB-SubCell"/>
</dbReference>
<dbReference type="SUPFAM" id="SSF103473">
    <property type="entry name" value="MFS general substrate transporter"/>
    <property type="match status" value="1"/>
</dbReference>
<evidence type="ECO:0000256" key="1">
    <source>
        <dbReference type="ARBA" id="ARBA00004141"/>
    </source>
</evidence>
<dbReference type="InterPro" id="IPR036259">
    <property type="entry name" value="MFS_trans_sf"/>
</dbReference>
<name>A0AB34HHV6_ESCRO</name>
<organism evidence="3 4">
    <name type="scientific">Eschrichtius robustus</name>
    <name type="common">California gray whale</name>
    <name type="synonym">Eschrichtius gibbosus</name>
    <dbReference type="NCBI Taxonomy" id="9764"/>
    <lineage>
        <taxon>Eukaryota</taxon>
        <taxon>Metazoa</taxon>
        <taxon>Chordata</taxon>
        <taxon>Craniata</taxon>
        <taxon>Vertebrata</taxon>
        <taxon>Euteleostomi</taxon>
        <taxon>Mammalia</taxon>
        <taxon>Eutheria</taxon>
        <taxon>Laurasiatheria</taxon>
        <taxon>Artiodactyla</taxon>
        <taxon>Whippomorpha</taxon>
        <taxon>Cetacea</taxon>
        <taxon>Mysticeti</taxon>
        <taxon>Eschrichtiidae</taxon>
        <taxon>Eschrichtius</taxon>
    </lineage>
</organism>
<evidence type="ECO:0000313" key="4">
    <source>
        <dbReference type="Proteomes" id="UP001159641"/>
    </source>
</evidence>
<evidence type="ECO:0000313" key="3">
    <source>
        <dbReference type="EMBL" id="KAJ8790475.1"/>
    </source>
</evidence>
<protein>
    <submittedName>
        <fullName evidence="3">Uncharacterized protein</fullName>
    </submittedName>
</protein>
<accession>A0AB34HHV6</accession>
<dbReference type="AlphaFoldDB" id="A0AB34HHV6"/>
<gene>
    <name evidence="3" type="ORF">J1605_004448</name>
</gene>
<reference evidence="3 4" key="1">
    <citation type="submission" date="2022-11" db="EMBL/GenBank/DDBJ databases">
        <title>Whole genome sequence of Eschrichtius robustus ER-17-0199.</title>
        <authorList>
            <person name="Bruniche-Olsen A."/>
            <person name="Black A.N."/>
            <person name="Fields C.J."/>
            <person name="Walden K."/>
            <person name="Dewoody J.A."/>
        </authorList>
    </citation>
    <scope>NUCLEOTIDE SEQUENCE [LARGE SCALE GENOMIC DNA]</scope>
    <source>
        <strain evidence="3">ER-17-0199</strain>
        <tissue evidence="3">Blubber</tissue>
    </source>
</reference>
<keyword evidence="2" id="KW-0472">Membrane</keyword>
<keyword evidence="2" id="KW-0812">Transmembrane</keyword>
<keyword evidence="2" id="KW-1133">Transmembrane helix</keyword>
<dbReference type="Proteomes" id="UP001159641">
    <property type="component" value="Unassembled WGS sequence"/>
</dbReference>
<proteinExistence type="predicted"/>
<sequence length="117" mass="12975">MLSRAEVSVDLAWNIPVTHRHSSFLMGASRGFAQISAILAPTVSGFLLSQVKFSCQGFLKHSAESIHKVLSPQDPEFGRRNVFSLSFAINTLGLILYVIFGKADVQDRAKERKLTRL</sequence>
<evidence type="ECO:0000256" key="2">
    <source>
        <dbReference type="SAM" id="Phobius"/>
    </source>
</evidence>
<comment type="subcellular location">
    <subcellularLocation>
        <location evidence="1">Membrane</location>
        <topology evidence="1">Multi-pass membrane protein</topology>
    </subcellularLocation>
</comment>
<dbReference type="EMBL" id="JAIQCJ010001354">
    <property type="protein sequence ID" value="KAJ8790475.1"/>
    <property type="molecule type" value="Genomic_DNA"/>
</dbReference>
<feature type="transmembrane region" description="Helical" evidence="2">
    <location>
        <begin position="82"/>
        <end position="100"/>
    </location>
</feature>